<dbReference type="InterPro" id="IPR005119">
    <property type="entry name" value="LysR_subst-bd"/>
</dbReference>
<name>A0ABS4W1W6_9PSEU</name>
<dbReference type="Gene3D" id="3.40.190.10">
    <property type="entry name" value="Periplasmic binding protein-like II"/>
    <property type="match status" value="2"/>
</dbReference>
<reference evidence="6 7" key="1">
    <citation type="submission" date="2021-03" db="EMBL/GenBank/DDBJ databases">
        <title>Sequencing the genomes of 1000 actinobacteria strains.</title>
        <authorList>
            <person name="Klenk H.-P."/>
        </authorList>
    </citation>
    <scope>NUCLEOTIDE SEQUENCE [LARGE SCALE GENOMIC DNA]</scope>
    <source>
        <strain evidence="6 7">DSM 45256</strain>
    </source>
</reference>
<gene>
    <name evidence="6" type="ORF">JOF36_005365</name>
</gene>
<keyword evidence="3 6" id="KW-0238">DNA-binding</keyword>
<evidence type="ECO:0000313" key="6">
    <source>
        <dbReference type="EMBL" id="MBP2369669.1"/>
    </source>
</evidence>
<evidence type="ECO:0000256" key="4">
    <source>
        <dbReference type="ARBA" id="ARBA00023163"/>
    </source>
</evidence>
<keyword evidence="2" id="KW-0805">Transcription regulation</keyword>
<sequence length="306" mass="32236">MHESLAPALHRFAAVARTGHLTRAAEEIGVPQPTLSRAIARLEDELGVALFHRVGRGLRLTPAGRTLLPRAEAALAELAAAAAELAGDADPASGRVAFGFLGTLGTEVVPRILSGFRQAHPRVRIELVQNPHAELLDRVRDGTVDLALTSPMPDEPGLAATALAEEELRLVVPAGHRLAGRCAVDLAEVAEEPFLLFARGYGLHGTVEAWCEQAGFRPRRAFEGGETGTLRGLAGAGLGVALLPLGPDVPGVVQLPVRAPRTVRTLGMVHPAGDRPVPPVRDLRAFVAEHGPRLLAHGLPSSSWNA</sequence>
<dbReference type="InterPro" id="IPR036388">
    <property type="entry name" value="WH-like_DNA-bd_sf"/>
</dbReference>
<dbReference type="Pfam" id="PF00126">
    <property type="entry name" value="HTH_1"/>
    <property type="match status" value="1"/>
</dbReference>
<comment type="caution">
    <text evidence="6">The sequence shown here is derived from an EMBL/GenBank/DDBJ whole genome shotgun (WGS) entry which is preliminary data.</text>
</comment>
<dbReference type="EMBL" id="JAGINU010000001">
    <property type="protein sequence ID" value="MBP2369669.1"/>
    <property type="molecule type" value="Genomic_DNA"/>
</dbReference>
<dbReference type="Pfam" id="PF03466">
    <property type="entry name" value="LysR_substrate"/>
    <property type="match status" value="1"/>
</dbReference>
<evidence type="ECO:0000259" key="5">
    <source>
        <dbReference type="PROSITE" id="PS50931"/>
    </source>
</evidence>
<dbReference type="SUPFAM" id="SSF53850">
    <property type="entry name" value="Periplasmic binding protein-like II"/>
    <property type="match status" value="1"/>
</dbReference>
<keyword evidence="7" id="KW-1185">Reference proteome</keyword>
<dbReference type="CDD" id="cd08434">
    <property type="entry name" value="PBP2_GltC_like"/>
    <property type="match status" value="1"/>
</dbReference>
<dbReference type="SUPFAM" id="SSF46785">
    <property type="entry name" value="Winged helix' DNA-binding domain"/>
    <property type="match status" value="1"/>
</dbReference>
<evidence type="ECO:0000256" key="1">
    <source>
        <dbReference type="ARBA" id="ARBA00009437"/>
    </source>
</evidence>
<accession>A0ABS4W1W6</accession>
<protein>
    <submittedName>
        <fullName evidence="6">DNA-binding transcriptional LysR family regulator</fullName>
    </submittedName>
</protein>
<dbReference type="InterPro" id="IPR036390">
    <property type="entry name" value="WH_DNA-bd_sf"/>
</dbReference>
<dbReference type="InterPro" id="IPR000847">
    <property type="entry name" value="LysR_HTH_N"/>
</dbReference>
<dbReference type="PROSITE" id="PS50931">
    <property type="entry name" value="HTH_LYSR"/>
    <property type="match status" value="1"/>
</dbReference>
<feature type="domain" description="HTH lysR-type" evidence="5">
    <location>
        <begin position="9"/>
        <end position="61"/>
    </location>
</feature>
<evidence type="ECO:0000256" key="3">
    <source>
        <dbReference type="ARBA" id="ARBA00023125"/>
    </source>
</evidence>
<dbReference type="PANTHER" id="PTHR30346:SF28">
    <property type="entry name" value="HTH-TYPE TRANSCRIPTIONAL REGULATOR CYNR"/>
    <property type="match status" value="1"/>
</dbReference>
<dbReference type="RefSeq" id="WP_210032018.1">
    <property type="nucleotide sequence ID" value="NZ_JAGINU010000001.1"/>
</dbReference>
<organism evidence="6 7">
    <name type="scientific">Pseudonocardia parietis</name>
    <dbReference type="NCBI Taxonomy" id="570936"/>
    <lineage>
        <taxon>Bacteria</taxon>
        <taxon>Bacillati</taxon>
        <taxon>Actinomycetota</taxon>
        <taxon>Actinomycetes</taxon>
        <taxon>Pseudonocardiales</taxon>
        <taxon>Pseudonocardiaceae</taxon>
        <taxon>Pseudonocardia</taxon>
    </lineage>
</organism>
<evidence type="ECO:0000256" key="2">
    <source>
        <dbReference type="ARBA" id="ARBA00023015"/>
    </source>
</evidence>
<comment type="similarity">
    <text evidence="1">Belongs to the LysR transcriptional regulatory family.</text>
</comment>
<dbReference type="GO" id="GO:0003677">
    <property type="term" value="F:DNA binding"/>
    <property type="evidence" value="ECO:0007669"/>
    <property type="project" value="UniProtKB-KW"/>
</dbReference>
<proteinExistence type="inferred from homology"/>
<dbReference type="Proteomes" id="UP001519295">
    <property type="component" value="Unassembled WGS sequence"/>
</dbReference>
<keyword evidence="4" id="KW-0804">Transcription</keyword>
<dbReference type="PRINTS" id="PR00039">
    <property type="entry name" value="HTHLYSR"/>
</dbReference>
<dbReference type="Gene3D" id="1.10.10.10">
    <property type="entry name" value="Winged helix-like DNA-binding domain superfamily/Winged helix DNA-binding domain"/>
    <property type="match status" value="1"/>
</dbReference>
<dbReference type="PANTHER" id="PTHR30346">
    <property type="entry name" value="TRANSCRIPTIONAL DUAL REGULATOR HCAR-RELATED"/>
    <property type="match status" value="1"/>
</dbReference>
<evidence type="ECO:0000313" key="7">
    <source>
        <dbReference type="Proteomes" id="UP001519295"/>
    </source>
</evidence>